<reference evidence="1 2" key="1">
    <citation type="journal article" date="2011" name="PLoS Genet.">
        <title>Comparative genomic analysis of human fungal pathogens causing paracoccidioidomycosis.</title>
        <authorList>
            <person name="Desjardins C.A."/>
            <person name="Champion M.D."/>
            <person name="Holder J.W."/>
            <person name="Muszewska A."/>
            <person name="Goldberg J."/>
            <person name="Bailao A.M."/>
            <person name="Brigido M.M."/>
            <person name="Ferreira M.E."/>
            <person name="Garcia A.M."/>
            <person name="Grynberg M."/>
            <person name="Gujja S."/>
            <person name="Heiman D.I."/>
            <person name="Henn M.R."/>
            <person name="Kodira C.D."/>
            <person name="Leon-Narvaez H."/>
            <person name="Longo L.V."/>
            <person name="Ma L.J."/>
            <person name="Malavazi I."/>
            <person name="Matsuo A.L."/>
            <person name="Morais F.V."/>
            <person name="Pereira M."/>
            <person name="Rodriguez-Brito S."/>
            <person name="Sakthikumar S."/>
            <person name="Salem-Izacc S.M."/>
            <person name="Sykes S.M."/>
            <person name="Teixeira M.M."/>
            <person name="Vallejo M.C."/>
            <person name="Walter M.E."/>
            <person name="Yandava C."/>
            <person name="Young S."/>
            <person name="Zeng Q."/>
            <person name="Zucker J."/>
            <person name="Felipe M.S."/>
            <person name="Goldman G.H."/>
            <person name="Haas B.J."/>
            <person name="McEwen J.G."/>
            <person name="Nino-Vega G."/>
            <person name="Puccia R."/>
            <person name="San-Blas G."/>
            <person name="Soares C.M."/>
            <person name="Birren B.W."/>
            <person name="Cuomo C.A."/>
        </authorList>
    </citation>
    <scope>NUCLEOTIDE SEQUENCE [LARGE SCALE GENOMIC DNA]</scope>
    <source>
        <strain evidence="1 2">Pb18</strain>
    </source>
</reference>
<name>A0A0A0HW00_PARBD</name>
<dbReference type="HOGENOM" id="CLU_2868273_0_0_1"/>
<sequence>MPTPYITAYHQQEGFLVEFSVQDPNTEEIWWRIKPKASELRYAGRLGGRGGLENASPQMFQRTF</sequence>
<evidence type="ECO:0000313" key="2">
    <source>
        <dbReference type="Proteomes" id="UP000001628"/>
    </source>
</evidence>
<organism evidence="1 2">
    <name type="scientific">Paracoccidioides brasiliensis (strain Pb18)</name>
    <dbReference type="NCBI Taxonomy" id="502780"/>
    <lineage>
        <taxon>Eukaryota</taxon>
        <taxon>Fungi</taxon>
        <taxon>Dikarya</taxon>
        <taxon>Ascomycota</taxon>
        <taxon>Pezizomycotina</taxon>
        <taxon>Eurotiomycetes</taxon>
        <taxon>Eurotiomycetidae</taxon>
        <taxon>Onygenales</taxon>
        <taxon>Ajellomycetaceae</taxon>
        <taxon>Paracoccidioides</taxon>
    </lineage>
</organism>
<dbReference type="InParanoid" id="A0A0A0HW00"/>
<dbReference type="OrthoDB" id="10472943at2759"/>
<dbReference type="Proteomes" id="UP000001628">
    <property type="component" value="Unassembled WGS sequence"/>
</dbReference>
<protein>
    <submittedName>
        <fullName evidence="1">Uncharacterized protein</fullName>
    </submittedName>
</protein>
<dbReference type="RefSeq" id="XP_010757958.1">
    <property type="nucleotide sequence ID" value="XM_010759656.1"/>
</dbReference>
<dbReference type="AlphaFoldDB" id="A0A0A0HW00"/>
<keyword evidence="2" id="KW-1185">Reference proteome</keyword>
<accession>A0A0A0HW00</accession>
<evidence type="ECO:0000313" key="1">
    <source>
        <dbReference type="EMBL" id="KGM92578.1"/>
    </source>
</evidence>
<dbReference type="KEGG" id="pbn:PADG_11409"/>
<dbReference type="GeneID" id="22587306"/>
<dbReference type="VEuPathDB" id="FungiDB:PADG_11409"/>
<proteinExistence type="predicted"/>
<gene>
    <name evidence="1" type="ORF">PADG_11409</name>
</gene>
<dbReference type="EMBL" id="KN275958">
    <property type="protein sequence ID" value="KGM92578.1"/>
    <property type="molecule type" value="Genomic_DNA"/>
</dbReference>